<gene>
    <name evidence="3" type="ORF">MTR62_05055</name>
</gene>
<feature type="region of interest" description="Disordered" evidence="1">
    <location>
        <begin position="1"/>
        <end position="38"/>
    </location>
</feature>
<sequence>MDRNKPPAAMRTPHPDPTAPAQSPLAPSVPTHAGRPPAAPIDWRRRMSDHIAYALLVYTALQIFVTIGALKAGEGSLLPYFALIVLVMAIIPACRHFEARWNRLTDREARDPALAATYRRDRAGIWAIAIGLPFVLTGVFKLLALLFS</sequence>
<dbReference type="Proteomes" id="UP001162881">
    <property type="component" value="Unassembled WGS sequence"/>
</dbReference>
<evidence type="ECO:0000313" key="4">
    <source>
        <dbReference type="Proteomes" id="UP001162881"/>
    </source>
</evidence>
<reference evidence="3" key="1">
    <citation type="submission" date="2022-03" db="EMBL/GenBank/DDBJ databases">
        <title>Identification of a novel bacterium isolated from mangrove sediments.</title>
        <authorList>
            <person name="Pan X."/>
        </authorList>
    </citation>
    <scope>NUCLEOTIDE SEQUENCE</scope>
    <source>
        <strain evidence="3">B1949</strain>
    </source>
</reference>
<evidence type="ECO:0000256" key="1">
    <source>
        <dbReference type="SAM" id="MobiDB-lite"/>
    </source>
</evidence>
<organism evidence="3 4">
    <name type="scientific">Novosphingobium organovorum</name>
    <dbReference type="NCBI Taxonomy" id="2930092"/>
    <lineage>
        <taxon>Bacteria</taxon>
        <taxon>Pseudomonadati</taxon>
        <taxon>Pseudomonadota</taxon>
        <taxon>Alphaproteobacteria</taxon>
        <taxon>Sphingomonadales</taxon>
        <taxon>Sphingomonadaceae</taxon>
        <taxon>Novosphingobium</taxon>
    </lineage>
</organism>
<evidence type="ECO:0000313" key="3">
    <source>
        <dbReference type="EMBL" id="MCJ2182073.1"/>
    </source>
</evidence>
<name>A0ABT0BB49_9SPHN</name>
<keyword evidence="2" id="KW-1133">Transmembrane helix</keyword>
<keyword evidence="2" id="KW-0472">Membrane</keyword>
<evidence type="ECO:0000256" key="2">
    <source>
        <dbReference type="SAM" id="Phobius"/>
    </source>
</evidence>
<feature type="transmembrane region" description="Helical" evidence="2">
    <location>
        <begin position="125"/>
        <end position="147"/>
    </location>
</feature>
<feature type="transmembrane region" description="Helical" evidence="2">
    <location>
        <begin position="51"/>
        <end position="70"/>
    </location>
</feature>
<feature type="transmembrane region" description="Helical" evidence="2">
    <location>
        <begin position="76"/>
        <end position="94"/>
    </location>
</feature>
<dbReference type="EMBL" id="JALHLF010000011">
    <property type="protein sequence ID" value="MCJ2182073.1"/>
    <property type="molecule type" value="Genomic_DNA"/>
</dbReference>
<keyword evidence="2" id="KW-0812">Transmembrane</keyword>
<evidence type="ECO:0008006" key="5">
    <source>
        <dbReference type="Google" id="ProtNLM"/>
    </source>
</evidence>
<comment type="caution">
    <text evidence="3">The sequence shown here is derived from an EMBL/GenBank/DDBJ whole genome shotgun (WGS) entry which is preliminary data.</text>
</comment>
<accession>A0ABT0BB49</accession>
<dbReference type="RefSeq" id="WP_244017611.1">
    <property type="nucleotide sequence ID" value="NZ_JALHLF010000011.1"/>
</dbReference>
<keyword evidence="4" id="KW-1185">Reference proteome</keyword>
<protein>
    <recommendedName>
        <fullName evidence="5">Transmembrane protein</fullName>
    </recommendedName>
</protein>
<proteinExistence type="predicted"/>